<name>A0A8S5V809_9VIRU</name>
<proteinExistence type="predicted"/>
<sequence length="59" mass="7170">MNKYTFIFEIAWRDSDSGQMKPHEYRKKTQMTINDARAYARRLSNTQNVISVLFYKQMF</sequence>
<organism evidence="1">
    <name type="scientific">Microviridae sp. ct9ZF1</name>
    <dbReference type="NCBI Taxonomy" id="2824987"/>
    <lineage>
        <taxon>Viruses</taxon>
        <taxon>Monodnaviria</taxon>
        <taxon>Sangervirae</taxon>
        <taxon>Phixviricota</taxon>
        <taxon>Malgrandaviricetes</taxon>
        <taxon>Petitvirales</taxon>
        <taxon>Microviridae</taxon>
    </lineage>
</organism>
<reference evidence="1" key="1">
    <citation type="journal article" date="2021" name="Proc. Natl. Acad. Sci. U.S.A.">
        <title>A Catalog of Tens of Thousands of Viruses from Human Metagenomes Reveals Hidden Associations with Chronic Diseases.</title>
        <authorList>
            <person name="Tisza M.J."/>
            <person name="Buck C.B."/>
        </authorList>
    </citation>
    <scope>NUCLEOTIDE SEQUENCE</scope>
    <source>
        <strain evidence="1">Ct9ZF1</strain>
    </source>
</reference>
<protein>
    <submittedName>
        <fullName evidence="1">Uncharacterized protein</fullName>
    </submittedName>
</protein>
<accession>A0A8S5V809</accession>
<dbReference type="EMBL" id="BK016216">
    <property type="protein sequence ID" value="DAG02845.1"/>
    <property type="molecule type" value="Genomic_DNA"/>
</dbReference>
<evidence type="ECO:0000313" key="1">
    <source>
        <dbReference type="EMBL" id="DAG02845.1"/>
    </source>
</evidence>